<evidence type="ECO:0008006" key="3">
    <source>
        <dbReference type="Google" id="ProtNLM"/>
    </source>
</evidence>
<evidence type="ECO:0000313" key="2">
    <source>
        <dbReference type="Proteomes" id="UP000194641"/>
    </source>
</evidence>
<reference evidence="2" key="1">
    <citation type="submission" date="2014-06" db="EMBL/GenBank/DDBJ databases">
        <authorList>
            <person name="Winans N.J."/>
            <person name="Newell P.D."/>
            <person name="Douglas A.E."/>
        </authorList>
    </citation>
    <scope>NUCLEOTIDE SEQUENCE [LARGE SCALE GENOMIC DNA]</scope>
</reference>
<sequence length="130" mass="14143">MPLLDVADILDDPDFNQRIVVDRTEKDTDERGETICKTTPMEFIGVAVPITAQELIRLPDAERLSGGLTVYSRFPLVAGDGAITADVVTVNQRCYTVISVDDFGAFGGGFTVVRCSLRSLRNDDGPGKYT</sequence>
<evidence type="ECO:0000313" key="1">
    <source>
        <dbReference type="EMBL" id="OUI91434.1"/>
    </source>
</evidence>
<organism evidence="1 2">
    <name type="scientific">Acetobacter indonesiensis</name>
    <dbReference type="NCBI Taxonomy" id="104101"/>
    <lineage>
        <taxon>Bacteria</taxon>
        <taxon>Pseudomonadati</taxon>
        <taxon>Pseudomonadota</taxon>
        <taxon>Alphaproteobacteria</taxon>
        <taxon>Acetobacterales</taxon>
        <taxon>Acetobacteraceae</taxon>
        <taxon>Acetobacter</taxon>
    </lineage>
</organism>
<protein>
    <recommendedName>
        <fullName evidence="3">Head-tail adaptor</fullName>
    </recommendedName>
</protein>
<dbReference type="EMBL" id="JOPA01000036">
    <property type="protein sequence ID" value="OUI91434.1"/>
    <property type="molecule type" value="Genomic_DNA"/>
</dbReference>
<dbReference type="Proteomes" id="UP000194641">
    <property type="component" value="Unassembled WGS sequence"/>
</dbReference>
<accession>A0A252ANK6</accession>
<proteinExistence type="predicted"/>
<comment type="caution">
    <text evidence="1">The sequence shown here is derived from an EMBL/GenBank/DDBJ whole genome shotgun (WGS) entry which is preliminary data.</text>
</comment>
<dbReference type="AlphaFoldDB" id="A0A252ANK6"/>
<name>A0A252ANK6_9PROT</name>
<gene>
    <name evidence="1" type="ORF">HK17_11630</name>
</gene>
<dbReference type="RefSeq" id="WP_086659911.1">
    <property type="nucleotide sequence ID" value="NZ_JBJJWX010000021.1"/>
</dbReference>